<feature type="region of interest" description="Disordered" evidence="1">
    <location>
        <begin position="167"/>
        <end position="275"/>
    </location>
</feature>
<feature type="compositionally biased region" description="Basic and acidic residues" evidence="1">
    <location>
        <begin position="500"/>
        <end position="535"/>
    </location>
</feature>
<feature type="compositionally biased region" description="Basic and acidic residues" evidence="1">
    <location>
        <begin position="172"/>
        <end position="196"/>
    </location>
</feature>
<evidence type="ECO:0000256" key="1">
    <source>
        <dbReference type="SAM" id="MobiDB-lite"/>
    </source>
</evidence>
<feature type="compositionally biased region" description="Polar residues" evidence="1">
    <location>
        <begin position="215"/>
        <end position="234"/>
    </location>
</feature>
<feature type="region of interest" description="Disordered" evidence="1">
    <location>
        <begin position="1"/>
        <end position="58"/>
    </location>
</feature>
<feature type="region of interest" description="Disordered" evidence="1">
    <location>
        <begin position="119"/>
        <end position="140"/>
    </location>
</feature>
<feature type="region of interest" description="Disordered" evidence="1">
    <location>
        <begin position="369"/>
        <end position="394"/>
    </location>
</feature>
<feature type="compositionally biased region" description="Polar residues" evidence="1">
    <location>
        <begin position="478"/>
        <end position="491"/>
    </location>
</feature>
<dbReference type="EMBL" id="JAGPXC010000002">
    <property type="protein sequence ID" value="KAH6658297.1"/>
    <property type="molecule type" value="Genomic_DNA"/>
</dbReference>
<dbReference type="AlphaFoldDB" id="A0A9P8UUH1"/>
<name>A0A9P8UUH1_9PEZI</name>
<keyword evidence="3" id="KW-1185">Reference proteome</keyword>
<feature type="compositionally biased region" description="Low complexity" evidence="1">
    <location>
        <begin position="380"/>
        <end position="394"/>
    </location>
</feature>
<feature type="region of interest" description="Disordered" evidence="1">
    <location>
        <begin position="74"/>
        <end position="107"/>
    </location>
</feature>
<feature type="region of interest" description="Disordered" evidence="1">
    <location>
        <begin position="445"/>
        <end position="671"/>
    </location>
</feature>
<comment type="caution">
    <text evidence="2">The sequence shown here is derived from an EMBL/GenBank/DDBJ whole genome shotgun (WGS) entry which is preliminary data.</text>
</comment>
<dbReference type="Proteomes" id="UP000758603">
    <property type="component" value="Unassembled WGS sequence"/>
</dbReference>
<dbReference type="GeneID" id="70131168"/>
<feature type="compositionally biased region" description="Basic and acidic residues" evidence="1">
    <location>
        <begin position="542"/>
        <end position="585"/>
    </location>
</feature>
<evidence type="ECO:0000313" key="3">
    <source>
        <dbReference type="Proteomes" id="UP000758603"/>
    </source>
</evidence>
<feature type="compositionally biased region" description="Basic and acidic residues" evidence="1">
    <location>
        <begin position="78"/>
        <end position="89"/>
    </location>
</feature>
<organism evidence="2 3">
    <name type="scientific">Truncatella angustata</name>
    <dbReference type="NCBI Taxonomy" id="152316"/>
    <lineage>
        <taxon>Eukaryota</taxon>
        <taxon>Fungi</taxon>
        <taxon>Dikarya</taxon>
        <taxon>Ascomycota</taxon>
        <taxon>Pezizomycotina</taxon>
        <taxon>Sordariomycetes</taxon>
        <taxon>Xylariomycetidae</taxon>
        <taxon>Amphisphaeriales</taxon>
        <taxon>Sporocadaceae</taxon>
        <taxon>Truncatella</taxon>
    </lineage>
</organism>
<dbReference type="RefSeq" id="XP_045962531.1">
    <property type="nucleotide sequence ID" value="XM_046102276.1"/>
</dbReference>
<accession>A0A9P8UUH1</accession>
<feature type="compositionally biased region" description="Basic and acidic residues" evidence="1">
    <location>
        <begin position="592"/>
        <end position="616"/>
    </location>
</feature>
<proteinExistence type="predicted"/>
<reference evidence="2" key="1">
    <citation type="journal article" date="2021" name="Nat. Commun.">
        <title>Genetic determinants of endophytism in the Arabidopsis root mycobiome.</title>
        <authorList>
            <person name="Mesny F."/>
            <person name="Miyauchi S."/>
            <person name="Thiergart T."/>
            <person name="Pickel B."/>
            <person name="Atanasova L."/>
            <person name="Karlsson M."/>
            <person name="Huettel B."/>
            <person name="Barry K.W."/>
            <person name="Haridas S."/>
            <person name="Chen C."/>
            <person name="Bauer D."/>
            <person name="Andreopoulos W."/>
            <person name="Pangilinan J."/>
            <person name="LaButti K."/>
            <person name="Riley R."/>
            <person name="Lipzen A."/>
            <person name="Clum A."/>
            <person name="Drula E."/>
            <person name="Henrissat B."/>
            <person name="Kohler A."/>
            <person name="Grigoriev I.V."/>
            <person name="Martin F.M."/>
            <person name="Hacquard S."/>
        </authorList>
    </citation>
    <scope>NUCLEOTIDE SEQUENCE</scope>
    <source>
        <strain evidence="2">MPI-SDFR-AT-0073</strain>
    </source>
</reference>
<feature type="compositionally biased region" description="Polar residues" evidence="1">
    <location>
        <begin position="122"/>
        <end position="140"/>
    </location>
</feature>
<feature type="compositionally biased region" description="Basic and acidic residues" evidence="1">
    <location>
        <begin position="447"/>
        <end position="456"/>
    </location>
</feature>
<sequence length="671" mass="73419">MAGKHDTTKPSWLSGLVTRRGSGKNKKVDDSTDEKSSVFKFKRQKKSPAQESTLSFKPLEVDLKPVEAYKLADGWLEPEPRKSEHEQEKQQAPAAVPEDTTTPIAAMFASMSALNILESGQPRRSSSHNRGTNSIRPGSVVENQINTHTRPLAEVATIRLVPSEGSVLNRGRPVEPKHFVTDPLRDTKSSRQEDRPQSSASVAVPKELRRKPVQFGNSGLSTATKQIISSQRQPQVEYDPFNDNNRHSMYAGAAPSSSDGGVKSRPAPLRSASATPLDRIQAWQKTVTSAPNSAASTVSRFASLKTLTPTVPSQTAPSVRKISPRGGAGNRLAWIRELEEKNSSSVSRDMGVLKKQKGSVSDKLAMFEKQGQGAAPASRLPPLTRSNSTTSRLSSVGLESTFSVANTSATPRTSIDTVRSSHRASSVMNYYDDGFREKMETVVSGYADKDKPDVQKKQRVTTQFISVEPVRGGAETPSHPSQAGSASSNSGKEVDEESDRESRKELMKEIENRCGEKEMPKEVEKETQEETERISETQIEMESEKELSKKAVEEIGEKVAEEAEEEPTKQVEPEIETETEKKIVVGEDSAEESEKTPEISRELETSEEPESLKESDIPGVSSGSKEVETSNETGISSDAVISPKSQTPQQPEIMAHIETSQQPDPVLELEK</sequence>
<protein>
    <submittedName>
        <fullName evidence="2">Uncharacterized protein</fullName>
    </submittedName>
</protein>
<evidence type="ECO:0000313" key="2">
    <source>
        <dbReference type="EMBL" id="KAH6658297.1"/>
    </source>
</evidence>
<feature type="compositionally biased region" description="Basic and acidic residues" evidence="1">
    <location>
        <begin position="26"/>
        <end position="37"/>
    </location>
</feature>
<dbReference type="OrthoDB" id="4848429at2759"/>
<gene>
    <name evidence="2" type="ORF">BKA67DRAFT_557633</name>
</gene>